<dbReference type="EMBL" id="JACOYY010000074">
    <property type="protein sequence ID" value="MBI2052560.1"/>
    <property type="molecule type" value="Genomic_DNA"/>
</dbReference>
<evidence type="ECO:0000313" key="1">
    <source>
        <dbReference type="EMBL" id="MBI2052560.1"/>
    </source>
</evidence>
<organism evidence="1 2">
    <name type="scientific">Candidatus Sungiibacteriota bacterium</name>
    <dbReference type="NCBI Taxonomy" id="2750080"/>
    <lineage>
        <taxon>Bacteria</taxon>
        <taxon>Candidatus Sungiibacteriota</taxon>
    </lineage>
</organism>
<name>A0A9D6DRK1_9BACT</name>
<dbReference type="Gene3D" id="1.10.10.60">
    <property type="entry name" value="Homeodomain-like"/>
    <property type="match status" value="1"/>
</dbReference>
<accession>A0A9D6DRK1</accession>
<evidence type="ECO:0000313" key="2">
    <source>
        <dbReference type="Proteomes" id="UP000786662"/>
    </source>
</evidence>
<protein>
    <recommendedName>
        <fullName evidence="3">Resolvase HTH domain-containing protein</fullName>
    </recommendedName>
</protein>
<gene>
    <name evidence="1" type="ORF">HYT38_02720</name>
</gene>
<dbReference type="AlphaFoldDB" id="A0A9D6DRK1"/>
<proteinExistence type="predicted"/>
<evidence type="ECO:0008006" key="3">
    <source>
        <dbReference type="Google" id="ProtNLM"/>
    </source>
</evidence>
<sequence>MRVHSENKIKKLKTLRETGYSINEIVKELSIPKTTVWHHIQRVNVQPKYRDLLKSKRGGSKMRTQKNWDAAGTIANNLLKSDFREKAVILAMLHWCEGHKKTCEFINSDGKMLKIYLTIIRKMLNIPEDRLKPTLRIFSGMNKKKCLEYWSHIIDIPIKKFKIRNNDGGTRGRTPYGMCRITVMKGANTLKIIRSLIDKIYDEFNQK</sequence>
<reference evidence="1" key="1">
    <citation type="submission" date="2020-07" db="EMBL/GenBank/DDBJ databases">
        <title>Huge and variable diversity of episymbiotic CPR bacteria and DPANN archaea in groundwater ecosystems.</title>
        <authorList>
            <person name="He C.Y."/>
            <person name="Keren R."/>
            <person name="Whittaker M."/>
            <person name="Farag I.F."/>
            <person name="Doudna J."/>
            <person name="Cate J.H.D."/>
            <person name="Banfield J.F."/>
        </authorList>
    </citation>
    <scope>NUCLEOTIDE SEQUENCE</scope>
    <source>
        <strain evidence="1">NC_groundwater_191_Ag_S-0.1um_45_8</strain>
    </source>
</reference>
<comment type="caution">
    <text evidence="1">The sequence shown here is derived from an EMBL/GenBank/DDBJ whole genome shotgun (WGS) entry which is preliminary data.</text>
</comment>
<dbReference type="Proteomes" id="UP000786662">
    <property type="component" value="Unassembled WGS sequence"/>
</dbReference>